<dbReference type="STRING" id="289003.SAMN05216190_1543"/>
<accession>A0A1I5XAV5</accession>
<sequence length="183" mass="20300">MQMRPDIQLTCITKAMLDVVIPAVDPNNQLAVEQSQLVVRMLNLMAMQLPLQFRFDRDELQRLVGSAAEFKKIQMTDFGAAAAMEKFSSRCALATDVLEKCQVDPAEILYSIKYLREAMASIVSSLAEGNDEAAQLQVEKVVLNVAREQLLRDRSLMATQGWEADPTAIPNIESLLGVDTAQN</sequence>
<proteinExistence type="predicted"/>
<evidence type="ECO:0000313" key="2">
    <source>
        <dbReference type="Proteomes" id="UP000198784"/>
    </source>
</evidence>
<dbReference type="EMBL" id="FOWX01000054">
    <property type="protein sequence ID" value="SFQ29090.1"/>
    <property type="molecule type" value="Genomic_DNA"/>
</dbReference>
<organism evidence="1 2">
    <name type="scientific">Pseudomonas borbori</name>
    <dbReference type="NCBI Taxonomy" id="289003"/>
    <lineage>
        <taxon>Bacteria</taxon>
        <taxon>Pseudomonadati</taxon>
        <taxon>Pseudomonadota</taxon>
        <taxon>Gammaproteobacteria</taxon>
        <taxon>Pseudomonadales</taxon>
        <taxon>Pseudomonadaceae</taxon>
        <taxon>Pseudomonas</taxon>
    </lineage>
</organism>
<dbReference type="AlphaFoldDB" id="A0A1I5XAV5"/>
<keyword evidence="2" id="KW-1185">Reference proteome</keyword>
<protein>
    <submittedName>
        <fullName evidence="1">Uncharacterized protein</fullName>
    </submittedName>
</protein>
<gene>
    <name evidence="1" type="ORF">SAMN05216190_1543</name>
</gene>
<evidence type="ECO:0000313" key="1">
    <source>
        <dbReference type="EMBL" id="SFQ29090.1"/>
    </source>
</evidence>
<dbReference type="RefSeq" id="WP_090505876.1">
    <property type="nucleotide sequence ID" value="NZ_FOWX01000054.1"/>
</dbReference>
<reference evidence="2" key="1">
    <citation type="submission" date="2016-10" db="EMBL/GenBank/DDBJ databases">
        <authorList>
            <person name="Varghese N."/>
            <person name="Submissions S."/>
        </authorList>
    </citation>
    <scope>NUCLEOTIDE SEQUENCE [LARGE SCALE GENOMIC DNA]</scope>
    <source>
        <strain evidence="2">DSM 17834</strain>
    </source>
</reference>
<dbReference type="OrthoDB" id="4761345at2"/>
<dbReference type="Proteomes" id="UP000198784">
    <property type="component" value="Unassembled WGS sequence"/>
</dbReference>
<name>A0A1I5XAV5_9PSED</name>